<dbReference type="InterPro" id="IPR002933">
    <property type="entry name" value="Peptidase_M20"/>
</dbReference>
<proteinExistence type="inferred from homology"/>
<name>A0ABM0K6W1_APLCA</name>
<dbReference type="Gene3D" id="3.40.630.10">
    <property type="entry name" value="Zn peptidases"/>
    <property type="match status" value="1"/>
</dbReference>
<protein>
    <recommendedName>
        <fullName evidence="1">Peptidase M20 domain-containing protein 2</fullName>
    </recommendedName>
</protein>
<evidence type="ECO:0000313" key="3">
    <source>
        <dbReference type="RefSeq" id="XP_005110140.1"/>
    </source>
</evidence>
<sequence length="437" mass="46758">MASLVSDIEALKSRLYRAACEKIASESVALTRVSRALWENPELGLQEKQAEQLLSSFLLSRDFPVRRHHVMPTAFLATYPGDVSAVDHDVKNPHDDVPISRGDIISATSSSGLPHVAVFCEYDALPEIGHACGHNLIAVVGLAAGLGIAAAIDAAWSENITLGKLSIVGSPDEENSGGKIKIMEAGALAGVDFALMAHPSKFDDATPNFSGCATVLAIFKGTGGSSMNAWYGGGGGNALDAACLAYQSVACLRQQFRPDWRFHATFKSGGVHLELVPEHVVMEMYYRANYLEDMKGMENKIFDAFRGAAAACECSVELLPVGLYYPVISNGALVDVYRKHASAMGVNLPPVRGERDPLGCTDMGNVSLVIPSIHPVFDIGTDTVLHTRDFAAAASSSEALERSLRQAKLLAMTAIDVMLTPSVISALREDARRLRQT</sequence>
<dbReference type="InterPro" id="IPR036264">
    <property type="entry name" value="Bact_exopeptidase_dim_dom"/>
</dbReference>
<comment type="similarity">
    <text evidence="1">Belongs to the peptidase M20A family.</text>
</comment>
<dbReference type="InterPro" id="IPR017144">
    <property type="entry name" value="Xaa-Arg_dipeptidase"/>
</dbReference>
<evidence type="ECO:0000256" key="1">
    <source>
        <dbReference type="PIRNR" id="PIRNR037226"/>
    </source>
</evidence>
<dbReference type="SUPFAM" id="SSF55031">
    <property type="entry name" value="Bacterial exopeptidase dimerisation domain"/>
    <property type="match status" value="1"/>
</dbReference>
<dbReference type="PANTHER" id="PTHR30575:SF0">
    <property type="entry name" value="XAA-ARG DIPEPTIDASE"/>
    <property type="match status" value="1"/>
</dbReference>
<keyword evidence="2" id="KW-1185">Reference proteome</keyword>
<evidence type="ECO:0000313" key="2">
    <source>
        <dbReference type="Proteomes" id="UP000694888"/>
    </source>
</evidence>
<dbReference type="Proteomes" id="UP000694888">
    <property type="component" value="Unplaced"/>
</dbReference>
<dbReference type="RefSeq" id="XP_005110140.1">
    <property type="nucleotide sequence ID" value="XM_005110083.1"/>
</dbReference>
<dbReference type="Gene3D" id="3.30.70.360">
    <property type="match status" value="1"/>
</dbReference>
<accession>A0ABM0K6W1</accession>
<dbReference type="PIRSF" id="PIRSF037226">
    <property type="entry name" value="Amidohydrolase_ACY1L2_prd"/>
    <property type="match status" value="1"/>
</dbReference>
<dbReference type="GeneID" id="101863623"/>
<gene>
    <name evidence="3" type="primary">LOC101863623</name>
</gene>
<dbReference type="PANTHER" id="PTHR30575">
    <property type="entry name" value="PEPTIDASE M20"/>
    <property type="match status" value="1"/>
</dbReference>
<reference evidence="3" key="1">
    <citation type="submission" date="2025-08" db="UniProtKB">
        <authorList>
            <consortium name="RefSeq"/>
        </authorList>
    </citation>
    <scope>IDENTIFICATION</scope>
</reference>
<dbReference type="InterPro" id="IPR052030">
    <property type="entry name" value="Peptidase_M20/M20A_hydrolases"/>
</dbReference>
<dbReference type="SUPFAM" id="SSF53187">
    <property type="entry name" value="Zn-dependent exopeptidases"/>
    <property type="match status" value="1"/>
</dbReference>
<organism evidence="2 3">
    <name type="scientific">Aplysia californica</name>
    <name type="common">California sea hare</name>
    <dbReference type="NCBI Taxonomy" id="6500"/>
    <lineage>
        <taxon>Eukaryota</taxon>
        <taxon>Metazoa</taxon>
        <taxon>Spiralia</taxon>
        <taxon>Lophotrochozoa</taxon>
        <taxon>Mollusca</taxon>
        <taxon>Gastropoda</taxon>
        <taxon>Heterobranchia</taxon>
        <taxon>Euthyneura</taxon>
        <taxon>Tectipleura</taxon>
        <taxon>Aplysiida</taxon>
        <taxon>Aplysioidea</taxon>
        <taxon>Aplysiidae</taxon>
        <taxon>Aplysia</taxon>
    </lineage>
</organism>
<dbReference type="Pfam" id="PF01546">
    <property type="entry name" value="Peptidase_M20"/>
    <property type="match status" value="1"/>
</dbReference>